<comment type="caution">
    <text evidence="2">The sequence shown here is derived from an EMBL/GenBank/DDBJ whole genome shotgun (WGS) entry which is preliminary data.</text>
</comment>
<feature type="compositionally biased region" description="Basic and acidic residues" evidence="1">
    <location>
        <begin position="160"/>
        <end position="179"/>
    </location>
</feature>
<feature type="compositionally biased region" description="Basic and acidic residues" evidence="1">
    <location>
        <begin position="210"/>
        <end position="223"/>
    </location>
</feature>
<feature type="compositionally biased region" description="Basic residues" evidence="1">
    <location>
        <begin position="320"/>
        <end position="330"/>
    </location>
</feature>
<gene>
    <name evidence="2" type="ORF">EUX98_g6618</name>
</gene>
<feature type="compositionally biased region" description="Low complexity" evidence="1">
    <location>
        <begin position="99"/>
        <end position="116"/>
    </location>
</feature>
<sequence length="330" mass="36370">MPLDGHAYLVAQGWEGRGSGLRKGAIAKPVAVIQKKTLSGVGKDRDDAFPFWDHVFSAAASAIKIKTTDSDDESDDTDTPDGLPLQRTTTGIISNRRPATGTPALLSSSSSGSTTPRVSVMAAAKQEAARRTLYAMFFRGPVMRSDDPTPTSTPTPTAAKGKEAVDDVLEKVTGRLEKERRRKDKGKARVVESEDEEQSEISSKKRRSKNREQDAESAGTKEKREHKRRKMGNESHDVVEEAVSLSVDKAAEKAERKKRREEKRARKEEKRSRKLAKVVEAAGEETKARSTDILPVVTNTEESHNLTKTVAEELPGPELRKKKRKKSPDS</sequence>
<dbReference type="Proteomes" id="UP000308730">
    <property type="component" value="Unassembled WGS sequence"/>
</dbReference>
<feature type="compositionally biased region" description="Basic and acidic residues" evidence="1">
    <location>
        <begin position="262"/>
        <end position="271"/>
    </location>
</feature>
<accession>A0A4S4MQD3</accession>
<evidence type="ECO:0000256" key="1">
    <source>
        <dbReference type="SAM" id="MobiDB-lite"/>
    </source>
</evidence>
<evidence type="ECO:0000313" key="2">
    <source>
        <dbReference type="EMBL" id="THH27577.1"/>
    </source>
</evidence>
<reference evidence="2 3" key="1">
    <citation type="submission" date="2019-02" db="EMBL/GenBank/DDBJ databases">
        <title>Genome sequencing of the rare red list fungi Antrodiella citrinella (Flaviporus citrinellus).</title>
        <authorList>
            <person name="Buettner E."/>
            <person name="Kellner H."/>
        </authorList>
    </citation>
    <scope>NUCLEOTIDE SEQUENCE [LARGE SCALE GENOMIC DNA]</scope>
    <source>
        <strain evidence="2 3">DSM 108506</strain>
    </source>
</reference>
<organism evidence="2 3">
    <name type="scientific">Antrodiella citrinella</name>
    <dbReference type="NCBI Taxonomy" id="2447956"/>
    <lineage>
        <taxon>Eukaryota</taxon>
        <taxon>Fungi</taxon>
        <taxon>Dikarya</taxon>
        <taxon>Basidiomycota</taxon>
        <taxon>Agaricomycotina</taxon>
        <taxon>Agaricomycetes</taxon>
        <taxon>Polyporales</taxon>
        <taxon>Steccherinaceae</taxon>
        <taxon>Antrodiella</taxon>
    </lineage>
</organism>
<protein>
    <recommendedName>
        <fullName evidence="4">G-patch domain-containing protein</fullName>
    </recommendedName>
</protein>
<feature type="compositionally biased region" description="Acidic residues" evidence="1">
    <location>
        <begin position="70"/>
        <end position="79"/>
    </location>
</feature>
<dbReference type="InterPro" id="IPR050656">
    <property type="entry name" value="PINX1"/>
</dbReference>
<dbReference type="AlphaFoldDB" id="A0A4S4MQD3"/>
<proteinExistence type="predicted"/>
<feature type="compositionally biased region" description="Low complexity" evidence="1">
    <location>
        <begin position="148"/>
        <end position="157"/>
    </location>
</feature>
<feature type="region of interest" description="Disordered" evidence="1">
    <location>
        <begin position="141"/>
        <end position="330"/>
    </location>
</feature>
<dbReference type="EMBL" id="SGPM01000241">
    <property type="protein sequence ID" value="THH27577.1"/>
    <property type="molecule type" value="Genomic_DNA"/>
</dbReference>
<name>A0A4S4MQD3_9APHY</name>
<dbReference type="OrthoDB" id="3366546at2759"/>
<dbReference type="PANTHER" id="PTHR23149">
    <property type="entry name" value="G PATCH DOMAIN CONTAINING PROTEIN"/>
    <property type="match status" value="1"/>
</dbReference>
<keyword evidence="3" id="KW-1185">Reference proteome</keyword>
<evidence type="ECO:0000313" key="3">
    <source>
        <dbReference type="Proteomes" id="UP000308730"/>
    </source>
</evidence>
<feature type="region of interest" description="Disordered" evidence="1">
    <location>
        <begin position="67"/>
        <end position="123"/>
    </location>
</feature>
<evidence type="ECO:0008006" key="4">
    <source>
        <dbReference type="Google" id="ProtNLM"/>
    </source>
</evidence>
<dbReference type="PANTHER" id="PTHR23149:SF32">
    <property type="entry name" value="G-PATCH DOMAIN-CONTAINING PROTEIN"/>
    <property type="match status" value="1"/>
</dbReference>